<protein>
    <submittedName>
        <fullName evidence="2">Ribosomal protein S18 acetylase RimI-like enzyme</fullName>
    </submittedName>
</protein>
<reference evidence="2 3" key="1">
    <citation type="submission" date="2023-07" db="EMBL/GenBank/DDBJ databases">
        <title>Genomic Encyclopedia of Type Strains, Phase IV (KMG-IV): sequencing the most valuable type-strain genomes for metagenomic binning, comparative biology and taxonomic classification.</title>
        <authorList>
            <person name="Goeker M."/>
        </authorList>
    </citation>
    <scope>NUCLEOTIDE SEQUENCE [LARGE SCALE GENOMIC DNA]</scope>
    <source>
        <strain evidence="2 3">DSM 12751</strain>
    </source>
</reference>
<dbReference type="InterPro" id="IPR000182">
    <property type="entry name" value="GNAT_dom"/>
</dbReference>
<dbReference type="SUPFAM" id="SSF55729">
    <property type="entry name" value="Acyl-CoA N-acyltransferases (Nat)"/>
    <property type="match status" value="1"/>
</dbReference>
<evidence type="ECO:0000313" key="3">
    <source>
        <dbReference type="Proteomes" id="UP001235840"/>
    </source>
</evidence>
<dbReference type="RefSeq" id="WP_307390053.1">
    <property type="nucleotide sequence ID" value="NZ_BAAADK010000021.1"/>
</dbReference>
<evidence type="ECO:0000313" key="2">
    <source>
        <dbReference type="EMBL" id="MDQ0164451.1"/>
    </source>
</evidence>
<dbReference type="InterPro" id="IPR016181">
    <property type="entry name" value="Acyl_CoA_acyltransferase"/>
</dbReference>
<dbReference type="CDD" id="cd04301">
    <property type="entry name" value="NAT_SF"/>
    <property type="match status" value="1"/>
</dbReference>
<feature type="domain" description="N-acetyltransferase" evidence="1">
    <location>
        <begin position="19"/>
        <end position="220"/>
    </location>
</feature>
<sequence length="236" mass="27523">MIHLEMMVLGQEGEKAEQIKIRNYNQQDFAAIRQIERECYPPPFPEADLWDDTQLAKHVEIFPEGALCAEYKGQIVGSMTTLIIDDRRGITHDWDFITNEGMLKGRHNPNGNTLYVADMIVSPQYRMMGLGRLFMQAVYFLVIELGLERLLGAVRMPGYHKVAEQMSPEEYLEEVIAGVRRDPVITFMLKCGRKPVKVVYNYCEDHLSCNCAVLMEWRNPFLYRKRNIDLEHEYNR</sequence>
<name>A0ABT9VTZ1_9BACI</name>
<keyword evidence="3" id="KW-1185">Reference proteome</keyword>
<accession>A0ABT9VTZ1</accession>
<dbReference type="PROSITE" id="PS51186">
    <property type="entry name" value="GNAT"/>
    <property type="match status" value="1"/>
</dbReference>
<dbReference type="Proteomes" id="UP001235840">
    <property type="component" value="Unassembled WGS sequence"/>
</dbReference>
<gene>
    <name evidence="2" type="ORF">J2S11_000350</name>
</gene>
<comment type="caution">
    <text evidence="2">The sequence shown here is derived from an EMBL/GenBank/DDBJ whole genome shotgun (WGS) entry which is preliminary data.</text>
</comment>
<evidence type="ECO:0000259" key="1">
    <source>
        <dbReference type="PROSITE" id="PS51186"/>
    </source>
</evidence>
<dbReference type="EMBL" id="JAUSTY010000001">
    <property type="protein sequence ID" value="MDQ0164451.1"/>
    <property type="molecule type" value="Genomic_DNA"/>
</dbReference>
<proteinExistence type="predicted"/>
<dbReference type="Gene3D" id="3.40.630.30">
    <property type="match status" value="1"/>
</dbReference>
<dbReference type="Pfam" id="PF00583">
    <property type="entry name" value="Acetyltransf_1"/>
    <property type="match status" value="1"/>
</dbReference>
<organism evidence="2 3">
    <name type="scientific">Caldalkalibacillus horti</name>
    <dbReference type="NCBI Taxonomy" id="77523"/>
    <lineage>
        <taxon>Bacteria</taxon>
        <taxon>Bacillati</taxon>
        <taxon>Bacillota</taxon>
        <taxon>Bacilli</taxon>
        <taxon>Bacillales</taxon>
        <taxon>Bacillaceae</taxon>
        <taxon>Caldalkalibacillus</taxon>
    </lineage>
</organism>